<evidence type="ECO:0000313" key="12">
    <source>
        <dbReference type="Proteomes" id="UP001168821"/>
    </source>
</evidence>
<dbReference type="InterPro" id="IPR004117">
    <property type="entry name" value="7tm6_olfct_rcpt"/>
</dbReference>
<feature type="transmembrane region" description="Helical" evidence="10">
    <location>
        <begin position="157"/>
        <end position="177"/>
    </location>
</feature>
<accession>A0AA38ILV5</accession>
<dbReference type="GO" id="GO:0005886">
    <property type="term" value="C:plasma membrane"/>
    <property type="evidence" value="ECO:0007669"/>
    <property type="project" value="UniProtKB-SubCell"/>
</dbReference>
<dbReference type="EMBL" id="JALNTZ010000002">
    <property type="protein sequence ID" value="KAJ3660238.1"/>
    <property type="molecule type" value="Genomic_DNA"/>
</dbReference>
<evidence type="ECO:0000256" key="7">
    <source>
        <dbReference type="ARBA" id="ARBA00023136"/>
    </source>
</evidence>
<keyword evidence="8 10" id="KW-0675">Receptor</keyword>
<comment type="subcellular location">
    <subcellularLocation>
        <location evidence="1 10">Cell membrane</location>
        <topology evidence="1 10">Multi-pass membrane protein</topology>
    </subcellularLocation>
</comment>
<dbReference type="PANTHER" id="PTHR21137">
    <property type="entry name" value="ODORANT RECEPTOR"/>
    <property type="match status" value="1"/>
</dbReference>
<sequence>MTIVEKILKDDTLFMLLILPTNLNRHKVFKKISHFYFGAIIFNLVWCVLTIVFTNQWNLFFTQYVAFGSAVFIALTSYVTMYHPTYVKIFYGIYDSTFPSLWSLRSLGEDEYIRFQKLAKIATILAWVIASVAVLAATLALPWFMDGYYLMFPVKIAFDYLSGWTLYLYLIIFYSLLYHAGLTLVANLFCLTHLVLHLYNQVCLLNKKLTELPEIEDVVQAVRDHEYQDRVTREMISCIKLHQTLIEYTGKINELIYYPTFYYTVSAVASALSLLLVPKDESKSTFLVMVILGFLAVCVTVGFCCVGQFLENESEKLFVSAYSSKWYLWNVKNRKLLQLFLTNTQESMILSSSGLITINFQLLISLYRVIYSTLTFLLNVSESIIGQ</sequence>
<dbReference type="GO" id="GO:0007165">
    <property type="term" value="P:signal transduction"/>
    <property type="evidence" value="ECO:0007669"/>
    <property type="project" value="UniProtKB-KW"/>
</dbReference>
<feature type="transmembrane region" description="Helical" evidence="10">
    <location>
        <begin position="255"/>
        <end position="277"/>
    </location>
</feature>
<feature type="transmembrane region" description="Helical" evidence="10">
    <location>
        <begin position="286"/>
        <end position="310"/>
    </location>
</feature>
<protein>
    <recommendedName>
        <fullName evidence="10">Odorant receptor</fullName>
    </recommendedName>
</protein>
<dbReference type="GO" id="GO:0004984">
    <property type="term" value="F:olfactory receptor activity"/>
    <property type="evidence" value="ECO:0007669"/>
    <property type="project" value="InterPro"/>
</dbReference>
<feature type="transmembrane region" description="Helical" evidence="10">
    <location>
        <begin position="124"/>
        <end position="145"/>
    </location>
</feature>
<dbReference type="Pfam" id="PF02949">
    <property type="entry name" value="7tm_6"/>
    <property type="match status" value="1"/>
</dbReference>
<evidence type="ECO:0000256" key="4">
    <source>
        <dbReference type="ARBA" id="ARBA00022692"/>
    </source>
</evidence>
<proteinExistence type="inferred from homology"/>
<evidence type="ECO:0000256" key="3">
    <source>
        <dbReference type="ARBA" id="ARBA00022606"/>
    </source>
</evidence>
<reference evidence="11" key="1">
    <citation type="journal article" date="2023" name="G3 (Bethesda)">
        <title>Whole genome assemblies of Zophobas morio and Tenebrio molitor.</title>
        <authorList>
            <person name="Kaur S."/>
            <person name="Stinson S.A."/>
            <person name="diCenzo G.C."/>
        </authorList>
    </citation>
    <scope>NUCLEOTIDE SEQUENCE</scope>
    <source>
        <strain evidence="11">QUZm001</strain>
    </source>
</reference>
<organism evidence="11 12">
    <name type="scientific">Zophobas morio</name>
    <dbReference type="NCBI Taxonomy" id="2755281"/>
    <lineage>
        <taxon>Eukaryota</taxon>
        <taxon>Metazoa</taxon>
        <taxon>Ecdysozoa</taxon>
        <taxon>Arthropoda</taxon>
        <taxon>Hexapoda</taxon>
        <taxon>Insecta</taxon>
        <taxon>Pterygota</taxon>
        <taxon>Neoptera</taxon>
        <taxon>Endopterygota</taxon>
        <taxon>Coleoptera</taxon>
        <taxon>Polyphaga</taxon>
        <taxon>Cucujiformia</taxon>
        <taxon>Tenebrionidae</taxon>
        <taxon>Zophobas</taxon>
    </lineage>
</organism>
<evidence type="ECO:0000256" key="8">
    <source>
        <dbReference type="ARBA" id="ARBA00023170"/>
    </source>
</evidence>
<comment type="similarity">
    <text evidence="10">Belongs to the insect chemoreceptor superfamily. Heteromeric odorant receptor channel (TC 1.A.69) family.</text>
</comment>
<evidence type="ECO:0000256" key="5">
    <source>
        <dbReference type="ARBA" id="ARBA00022725"/>
    </source>
</evidence>
<comment type="caution">
    <text evidence="11">The sequence shown here is derived from an EMBL/GenBank/DDBJ whole genome shotgun (WGS) entry which is preliminary data.</text>
</comment>
<keyword evidence="3 10" id="KW-0716">Sensory transduction</keyword>
<dbReference type="PANTHER" id="PTHR21137:SF35">
    <property type="entry name" value="ODORANT RECEPTOR 19A-RELATED"/>
    <property type="match status" value="1"/>
</dbReference>
<keyword evidence="9 10" id="KW-0807">Transducer</keyword>
<evidence type="ECO:0000256" key="2">
    <source>
        <dbReference type="ARBA" id="ARBA00022475"/>
    </source>
</evidence>
<keyword evidence="2" id="KW-1003">Cell membrane</keyword>
<evidence type="ECO:0000313" key="11">
    <source>
        <dbReference type="EMBL" id="KAJ3660238.1"/>
    </source>
</evidence>
<gene>
    <name evidence="11" type="ORF">Zmor_004695</name>
</gene>
<keyword evidence="6 10" id="KW-1133">Transmembrane helix</keyword>
<keyword evidence="5 10" id="KW-0552">Olfaction</keyword>
<evidence type="ECO:0000256" key="1">
    <source>
        <dbReference type="ARBA" id="ARBA00004651"/>
    </source>
</evidence>
<evidence type="ECO:0000256" key="10">
    <source>
        <dbReference type="RuleBase" id="RU351113"/>
    </source>
</evidence>
<keyword evidence="12" id="KW-1185">Reference proteome</keyword>
<dbReference type="GO" id="GO:0005549">
    <property type="term" value="F:odorant binding"/>
    <property type="evidence" value="ECO:0007669"/>
    <property type="project" value="InterPro"/>
</dbReference>
<evidence type="ECO:0000256" key="6">
    <source>
        <dbReference type="ARBA" id="ARBA00022989"/>
    </source>
</evidence>
<keyword evidence="7 10" id="KW-0472">Membrane</keyword>
<keyword evidence="4 10" id="KW-0812">Transmembrane</keyword>
<evidence type="ECO:0000256" key="9">
    <source>
        <dbReference type="ARBA" id="ARBA00023224"/>
    </source>
</evidence>
<feature type="transmembrane region" description="Helical" evidence="10">
    <location>
        <begin position="348"/>
        <end position="370"/>
    </location>
</feature>
<name>A0AA38ILV5_9CUCU</name>
<feature type="transmembrane region" description="Helical" evidence="10">
    <location>
        <begin position="35"/>
        <end position="54"/>
    </location>
</feature>
<dbReference type="Proteomes" id="UP001168821">
    <property type="component" value="Unassembled WGS sequence"/>
</dbReference>
<dbReference type="AlphaFoldDB" id="A0AA38ILV5"/>
<feature type="transmembrane region" description="Helical" evidence="10">
    <location>
        <begin position="60"/>
        <end position="81"/>
    </location>
</feature>